<reference evidence="2" key="1">
    <citation type="submission" date="2023-06" db="EMBL/GenBank/DDBJ databases">
        <title>Reference genome for the Northern bat (Eptesicus nilssonii), a most northern bat species.</title>
        <authorList>
            <person name="Laine V.N."/>
            <person name="Pulliainen A.T."/>
            <person name="Lilley T.M."/>
        </authorList>
    </citation>
    <scope>NUCLEOTIDE SEQUENCE</scope>
    <source>
        <strain evidence="2">BLF_Eptnil</strain>
        <tissue evidence="2">Kidney</tissue>
    </source>
</reference>
<organism evidence="2 3">
    <name type="scientific">Cnephaeus nilssonii</name>
    <name type="common">Northern bat</name>
    <name type="synonym">Eptesicus nilssonii</name>
    <dbReference type="NCBI Taxonomy" id="3371016"/>
    <lineage>
        <taxon>Eukaryota</taxon>
        <taxon>Metazoa</taxon>
        <taxon>Chordata</taxon>
        <taxon>Craniata</taxon>
        <taxon>Vertebrata</taxon>
        <taxon>Euteleostomi</taxon>
        <taxon>Mammalia</taxon>
        <taxon>Eutheria</taxon>
        <taxon>Laurasiatheria</taxon>
        <taxon>Chiroptera</taxon>
        <taxon>Yangochiroptera</taxon>
        <taxon>Vespertilionidae</taxon>
        <taxon>Cnephaeus</taxon>
    </lineage>
</organism>
<dbReference type="AlphaFoldDB" id="A0AA40I0A7"/>
<sequence length="383" mass="42845">MRPPQRRVSSEMATRVSADTLYPSSQVFTTILPVSMDYAYTRSCKTTIKSFAFTVLHVFRIHYLRLDSATFSLLPSPMASAKGTVVLDQPSQLPWLLALGLCSHCGFVWKDALSLETEKQGTGGSHGASMSGKAEKLDTKEKKPKAAKANAGGKVKKDNLKAKMPKMGKPQGSHNCPKELFDIPDQLCIPESPCTRGSIQKLNLELKRKRRKFLLLSQHQFVVGDKNGGTRVAKLCKMPRYYPTADNTPEICHHYLYQVDISGVKIPKHHTDDYFKKKLHKPRHQRLRCSTQKEKYKITEQPTAVQKDMDLQILPKIKAVPQLQGNPYCTCRGLVPYHSQLERLVLLQQCSPAMNPASGALLIEVTCRCGCVRKEAGHVSCVK</sequence>
<protein>
    <submittedName>
        <fullName evidence="2">Uncharacterized protein</fullName>
    </submittedName>
</protein>
<dbReference type="GO" id="GO:0003735">
    <property type="term" value="F:structural constituent of ribosome"/>
    <property type="evidence" value="ECO:0007669"/>
    <property type="project" value="InterPro"/>
</dbReference>
<keyword evidence="3" id="KW-1185">Reference proteome</keyword>
<proteinExistence type="predicted"/>
<dbReference type="GO" id="GO:0022625">
    <property type="term" value="C:cytosolic large ribosomal subunit"/>
    <property type="evidence" value="ECO:0007669"/>
    <property type="project" value="TreeGrafter"/>
</dbReference>
<name>A0AA40I0A7_CNENI</name>
<evidence type="ECO:0000256" key="1">
    <source>
        <dbReference type="SAM" id="MobiDB-lite"/>
    </source>
</evidence>
<accession>A0AA40I0A7</accession>
<dbReference type="PANTHER" id="PTHR10715:SF0">
    <property type="entry name" value="LARGE RIBOSOMAL SUBUNIT PROTEIN EL6"/>
    <property type="match status" value="1"/>
</dbReference>
<dbReference type="GO" id="GO:0002181">
    <property type="term" value="P:cytoplasmic translation"/>
    <property type="evidence" value="ECO:0007669"/>
    <property type="project" value="TreeGrafter"/>
</dbReference>
<dbReference type="Pfam" id="PF01159">
    <property type="entry name" value="Ribosomal_L6e"/>
    <property type="match status" value="1"/>
</dbReference>
<comment type="caution">
    <text evidence="2">The sequence shown here is derived from an EMBL/GenBank/DDBJ whole genome shotgun (WGS) entry which is preliminary data.</text>
</comment>
<evidence type="ECO:0000313" key="3">
    <source>
        <dbReference type="Proteomes" id="UP001177744"/>
    </source>
</evidence>
<dbReference type="Proteomes" id="UP001177744">
    <property type="component" value="Unassembled WGS sequence"/>
</dbReference>
<dbReference type="InterPro" id="IPR000915">
    <property type="entry name" value="60S_ribosomal_eL6"/>
</dbReference>
<dbReference type="GO" id="GO:0003723">
    <property type="term" value="F:RNA binding"/>
    <property type="evidence" value="ECO:0007669"/>
    <property type="project" value="TreeGrafter"/>
</dbReference>
<dbReference type="PANTHER" id="PTHR10715">
    <property type="entry name" value="60S RIBOSOMAL PROTEIN L6"/>
    <property type="match status" value="1"/>
</dbReference>
<evidence type="ECO:0000313" key="2">
    <source>
        <dbReference type="EMBL" id="KAK1340657.1"/>
    </source>
</evidence>
<dbReference type="GO" id="GO:0000027">
    <property type="term" value="P:ribosomal large subunit assembly"/>
    <property type="evidence" value="ECO:0007669"/>
    <property type="project" value="TreeGrafter"/>
</dbReference>
<gene>
    <name evidence="2" type="ORF">QTO34_017047</name>
</gene>
<dbReference type="EMBL" id="JAULJE010000007">
    <property type="protein sequence ID" value="KAK1340657.1"/>
    <property type="molecule type" value="Genomic_DNA"/>
</dbReference>
<feature type="region of interest" description="Disordered" evidence="1">
    <location>
        <begin position="120"/>
        <end position="154"/>
    </location>
</feature>